<dbReference type="GO" id="GO:0000981">
    <property type="term" value="F:DNA-binding transcription factor activity, RNA polymerase II-specific"/>
    <property type="evidence" value="ECO:0007669"/>
    <property type="project" value="TreeGrafter"/>
</dbReference>
<feature type="signal peptide" evidence="6">
    <location>
        <begin position="1"/>
        <end position="26"/>
    </location>
</feature>
<feature type="compositionally biased region" description="Basic and acidic residues" evidence="5">
    <location>
        <begin position="215"/>
        <end position="229"/>
    </location>
</feature>
<dbReference type="InterPro" id="IPR013087">
    <property type="entry name" value="Znf_C2H2_type"/>
</dbReference>
<evidence type="ECO:0000256" key="2">
    <source>
        <dbReference type="ARBA" id="ARBA00022771"/>
    </source>
</evidence>
<evidence type="ECO:0000256" key="4">
    <source>
        <dbReference type="PROSITE-ProRule" id="PRU00042"/>
    </source>
</evidence>
<dbReference type="GO" id="GO:0008270">
    <property type="term" value="F:zinc ion binding"/>
    <property type="evidence" value="ECO:0007669"/>
    <property type="project" value="UniProtKB-KW"/>
</dbReference>
<dbReference type="SMART" id="SM00355">
    <property type="entry name" value="ZnF_C2H2"/>
    <property type="match status" value="3"/>
</dbReference>
<dbReference type="GO" id="GO:0000978">
    <property type="term" value="F:RNA polymerase II cis-regulatory region sequence-specific DNA binding"/>
    <property type="evidence" value="ECO:0007669"/>
    <property type="project" value="TreeGrafter"/>
</dbReference>
<feature type="domain" description="C2H2-type" evidence="7">
    <location>
        <begin position="459"/>
        <end position="486"/>
    </location>
</feature>
<dbReference type="Gene3D" id="3.30.160.60">
    <property type="entry name" value="Classic Zinc Finger"/>
    <property type="match status" value="3"/>
</dbReference>
<dbReference type="PROSITE" id="PS00028">
    <property type="entry name" value="ZINC_FINGER_C2H2_1"/>
    <property type="match status" value="2"/>
</dbReference>
<dbReference type="PANTHER" id="PTHR23235">
    <property type="entry name" value="KRUEPPEL-LIKE TRANSCRIPTION FACTOR"/>
    <property type="match status" value="1"/>
</dbReference>
<feature type="domain" description="C2H2-type" evidence="7">
    <location>
        <begin position="428"/>
        <end position="457"/>
    </location>
</feature>
<reference evidence="8" key="1">
    <citation type="submission" date="2011-06" db="EMBL/GenBank/DDBJ databases">
        <title>Enhanced production of ganoderic acids in static liquid culture.</title>
        <authorList>
            <person name="Xu Y.-N."/>
            <person name="Zhong J.-J."/>
        </authorList>
    </citation>
    <scope>NUCLEOTIDE SEQUENCE</scope>
    <source>
        <strain evidence="8">CCGMC 5.616</strain>
    </source>
</reference>
<evidence type="ECO:0000256" key="6">
    <source>
        <dbReference type="SAM" id="SignalP"/>
    </source>
</evidence>
<sequence length="639" mass="69216">MLCRDVRLGWLSCPVLVGWKLGTTWSEKDCEKGAPEEEDFRPIDATADGVRREGWAGDRGGCRDPCSFSPFTLSCERERQEAAGRGVADAEIHLPFCPFPPAARLILHDVPTLARLALLDVTPFSPLPSPSDRALPPTKPCSPDLSHLDISTSDYQRYKTDMEVDSSFRLPTMPPPSGAPFRALHPYQFAPAEYNPLMPSPDHPPNAAPHPPPARPERNGPSEPHDRNPSPHSYYSHPPPPPAHASSSRTHYQSPPSPQFRTHAVNWGLPPIGSSQQQQQQQQQLPPPSQLAGPSMAPAQFPPPATTSRRSNDDAQRAPQAAILYAQSQQLPPIQANQTGIAPATRARSSSVIAAASSFSQSANVPRLPPIMQVEKQQVTTSATQAASASRRRNEANFVCPVPGCGSTFTRRFNLRGHLRSHTAERPFLCEWPGCNKGFARQHDCKRHQALHTSRSQSNVCQGCGKTFSRLDALNRHLRSDGGADCRQATEAANVANRLSPPDDEWENASNSTELHLQWLSWRPSSSASVSVSSIFISNFSKDHSSSLLPHKFPPSTVRLALAEAIHATGEPGRHPAVAAWPLLRLRQRDKNVDAPDRGGAIAVLTAASNILGTHCSCGGSDAKVATISTLVRGAAPGT</sequence>
<accession>G1ECM7</accession>
<dbReference type="InterPro" id="IPR036236">
    <property type="entry name" value="Znf_C2H2_sf"/>
</dbReference>
<feature type="chain" id="PRO_5003412200" evidence="6">
    <location>
        <begin position="27"/>
        <end position="639"/>
    </location>
</feature>
<dbReference type="AlphaFoldDB" id="G1ECM7"/>
<feature type="region of interest" description="Disordered" evidence="5">
    <location>
        <begin position="192"/>
        <end position="317"/>
    </location>
</feature>
<evidence type="ECO:0000256" key="5">
    <source>
        <dbReference type="SAM" id="MobiDB-lite"/>
    </source>
</evidence>
<dbReference type="FunFam" id="3.30.160.60:FF:000007">
    <property type="entry name" value="Basic krueppel-like factor 3"/>
    <property type="match status" value="1"/>
</dbReference>
<proteinExistence type="evidence at transcript level"/>
<dbReference type="PANTHER" id="PTHR23235:SF120">
    <property type="entry name" value="KRUPPEL-LIKE FACTOR 15"/>
    <property type="match status" value="1"/>
</dbReference>
<feature type="compositionally biased region" description="Pro residues" evidence="5">
    <location>
        <begin position="198"/>
        <end position="214"/>
    </location>
</feature>
<feature type="compositionally biased region" description="Low complexity" evidence="5">
    <location>
        <begin position="268"/>
        <end position="294"/>
    </location>
</feature>
<name>G1ECM7_GANLU</name>
<dbReference type="EMBL" id="JN052923">
    <property type="protein sequence ID" value="AEK01111.1"/>
    <property type="molecule type" value="mRNA"/>
</dbReference>
<evidence type="ECO:0000313" key="8">
    <source>
        <dbReference type="EMBL" id="AEK01111.1"/>
    </source>
</evidence>
<feature type="domain" description="C2H2-type" evidence="7">
    <location>
        <begin position="398"/>
        <end position="427"/>
    </location>
</feature>
<keyword evidence="3" id="KW-0862">Zinc</keyword>
<keyword evidence="1" id="KW-0479">Metal-binding</keyword>
<evidence type="ECO:0000259" key="7">
    <source>
        <dbReference type="PROSITE" id="PS50157"/>
    </source>
</evidence>
<feature type="region of interest" description="Disordered" evidence="5">
    <location>
        <begin position="126"/>
        <end position="149"/>
    </location>
</feature>
<keyword evidence="2 4" id="KW-0863">Zinc-finger</keyword>
<evidence type="ECO:0000256" key="1">
    <source>
        <dbReference type="ARBA" id="ARBA00022723"/>
    </source>
</evidence>
<dbReference type="PROSITE" id="PS50157">
    <property type="entry name" value="ZINC_FINGER_C2H2_2"/>
    <property type="match status" value="3"/>
</dbReference>
<dbReference type="SUPFAM" id="SSF57667">
    <property type="entry name" value="beta-beta-alpha zinc fingers"/>
    <property type="match status" value="2"/>
</dbReference>
<evidence type="ECO:0000256" key="3">
    <source>
        <dbReference type="ARBA" id="ARBA00022833"/>
    </source>
</evidence>
<dbReference type="Pfam" id="PF00096">
    <property type="entry name" value="zf-C2H2"/>
    <property type="match status" value="2"/>
</dbReference>
<protein>
    <submittedName>
        <fullName evidence="8">Calcineurin responsive zinc-finger CRZ1</fullName>
    </submittedName>
</protein>
<keyword evidence="6" id="KW-0732">Signal</keyword>
<organism evidence="8">
    <name type="scientific">Ganoderma lucidum</name>
    <name type="common">Ling zhi medicinal fungus</name>
    <name type="synonym">Bracket fungus</name>
    <dbReference type="NCBI Taxonomy" id="5315"/>
    <lineage>
        <taxon>Eukaryota</taxon>
        <taxon>Fungi</taxon>
        <taxon>Dikarya</taxon>
        <taxon>Basidiomycota</taxon>
        <taxon>Agaricomycotina</taxon>
        <taxon>Agaricomycetes</taxon>
        <taxon>Polyporales</taxon>
        <taxon>Polyporaceae</taxon>
        <taxon>Ganoderma</taxon>
    </lineage>
</organism>